<proteinExistence type="predicted"/>
<gene>
    <name evidence="7" type="ORF">A3G33_10200</name>
</gene>
<feature type="transmembrane region" description="Helical" evidence="6">
    <location>
        <begin position="282"/>
        <end position="300"/>
    </location>
</feature>
<evidence type="ECO:0000256" key="5">
    <source>
        <dbReference type="ARBA" id="ARBA00023136"/>
    </source>
</evidence>
<feature type="transmembrane region" description="Helical" evidence="6">
    <location>
        <begin position="12"/>
        <end position="30"/>
    </location>
</feature>
<organism evidence="7 8">
    <name type="scientific">Candidatus Danuiimicrobium aquiferis</name>
    <dbReference type="NCBI Taxonomy" id="1801832"/>
    <lineage>
        <taxon>Bacteria</taxon>
        <taxon>Pseudomonadati</taxon>
        <taxon>Candidatus Omnitrophota</taxon>
        <taxon>Candidatus Danuiimicrobium</taxon>
    </lineage>
</organism>
<evidence type="ECO:0000256" key="6">
    <source>
        <dbReference type="SAM" id="Phobius"/>
    </source>
</evidence>
<dbReference type="EMBL" id="MHFR01000013">
    <property type="protein sequence ID" value="OGW99190.1"/>
    <property type="molecule type" value="Genomic_DNA"/>
</dbReference>
<keyword evidence="3 6" id="KW-0812">Transmembrane</keyword>
<dbReference type="Proteomes" id="UP000178187">
    <property type="component" value="Unassembled WGS sequence"/>
</dbReference>
<feature type="transmembrane region" description="Helical" evidence="6">
    <location>
        <begin position="312"/>
        <end position="332"/>
    </location>
</feature>
<evidence type="ECO:0000256" key="2">
    <source>
        <dbReference type="ARBA" id="ARBA00022475"/>
    </source>
</evidence>
<keyword evidence="4 6" id="KW-1133">Transmembrane helix</keyword>
<sequence length="364" mass="41427">MKTLDRYLFKQLLIPIIFCTFTLIFLVFVADLFDKLDDMLKNKADMIHILQYYILITPQTFASIISWASLLATMFVLSNLNFHNEITAMKVCGLEITSIIRPILFVGLGIGVIAFIVNDKIVPTTSRLATSILEKEIEKKESANQREIFSNVTYFGGGNRLYFARSFDPEIKQLSDFIILWLDDHKQVKKKTTAQKAIWTGSEWELHQATDYSVDRSTQMMGEPVFARTAVYPEIQETPEEFIKAVRESENISYHELKEYIKKMKENGVRLSSEAVDLQYKLAAPWQSFVVILLTIPILAKTATRRTIAMNILICIGVIFLYHVLGAVMLAMGKAGKLFSMVSAWGPTFAFASGAFFFMERAND</sequence>
<evidence type="ECO:0000256" key="1">
    <source>
        <dbReference type="ARBA" id="ARBA00004651"/>
    </source>
</evidence>
<dbReference type="PANTHER" id="PTHR33529:SF6">
    <property type="entry name" value="YJGP_YJGQ FAMILY PERMEASE"/>
    <property type="match status" value="1"/>
</dbReference>
<dbReference type="InterPro" id="IPR005495">
    <property type="entry name" value="LptG/LptF_permease"/>
</dbReference>
<keyword evidence="2" id="KW-1003">Cell membrane</keyword>
<feature type="transmembrane region" description="Helical" evidence="6">
    <location>
        <begin position="50"/>
        <end position="77"/>
    </location>
</feature>
<dbReference type="GO" id="GO:0015920">
    <property type="term" value="P:lipopolysaccharide transport"/>
    <property type="evidence" value="ECO:0007669"/>
    <property type="project" value="TreeGrafter"/>
</dbReference>
<name>A0A1G1L208_9BACT</name>
<evidence type="ECO:0000313" key="7">
    <source>
        <dbReference type="EMBL" id="OGW99190.1"/>
    </source>
</evidence>
<feature type="transmembrane region" description="Helical" evidence="6">
    <location>
        <begin position="98"/>
        <end position="117"/>
    </location>
</feature>
<feature type="transmembrane region" description="Helical" evidence="6">
    <location>
        <begin position="338"/>
        <end position="359"/>
    </location>
</feature>
<dbReference type="GO" id="GO:0043190">
    <property type="term" value="C:ATP-binding cassette (ABC) transporter complex"/>
    <property type="evidence" value="ECO:0007669"/>
    <property type="project" value="TreeGrafter"/>
</dbReference>
<evidence type="ECO:0000313" key="8">
    <source>
        <dbReference type="Proteomes" id="UP000178187"/>
    </source>
</evidence>
<comment type="caution">
    <text evidence="7">The sequence shown here is derived from an EMBL/GenBank/DDBJ whole genome shotgun (WGS) entry which is preliminary data.</text>
</comment>
<evidence type="ECO:0008006" key="9">
    <source>
        <dbReference type="Google" id="ProtNLM"/>
    </source>
</evidence>
<dbReference type="PANTHER" id="PTHR33529">
    <property type="entry name" value="SLR0882 PROTEIN-RELATED"/>
    <property type="match status" value="1"/>
</dbReference>
<protein>
    <recommendedName>
        <fullName evidence="9">LPS export ABC transporter permease LptG</fullName>
    </recommendedName>
</protein>
<reference evidence="7 8" key="1">
    <citation type="journal article" date="2016" name="Nat. Commun.">
        <title>Thousands of microbial genomes shed light on interconnected biogeochemical processes in an aquifer system.</title>
        <authorList>
            <person name="Anantharaman K."/>
            <person name="Brown C.T."/>
            <person name="Hug L.A."/>
            <person name="Sharon I."/>
            <person name="Castelle C.J."/>
            <person name="Probst A.J."/>
            <person name="Thomas B.C."/>
            <person name="Singh A."/>
            <person name="Wilkins M.J."/>
            <person name="Karaoz U."/>
            <person name="Brodie E.L."/>
            <person name="Williams K.H."/>
            <person name="Hubbard S.S."/>
            <person name="Banfield J.F."/>
        </authorList>
    </citation>
    <scope>NUCLEOTIDE SEQUENCE [LARGE SCALE GENOMIC DNA]</scope>
</reference>
<comment type="subcellular location">
    <subcellularLocation>
        <location evidence="1">Cell membrane</location>
        <topology evidence="1">Multi-pass membrane protein</topology>
    </subcellularLocation>
</comment>
<dbReference type="AlphaFoldDB" id="A0A1G1L208"/>
<accession>A0A1G1L208</accession>
<evidence type="ECO:0000256" key="4">
    <source>
        <dbReference type="ARBA" id="ARBA00022989"/>
    </source>
</evidence>
<keyword evidence="5 6" id="KW-0472">Membrane</keyword>
<evidence type="ECO:0000256" key="3">
    <source>
        <dbReference type="ARBA" id="ARBA00022692"/>
    </source>
</evidence>
<dbReference type="Pfam" id="PF03739">
    <property type="entry name" value="LptF_LptG"/>
    <property type="match status" value="1"/>
</dbReference>